<sequence length="229" mass="25547">MDRREIAAILAYIGRLDPRTVRSGTGEARDQIAQWHELLHDVPLATDHGWDVRRVIRTHVLDSPYPILPVDIARTWRAYRRDRLDRHTDPTPAADPDDPAAWRAELLGTRHAVAVGHTAPATYRQITRTDKHPDIETRLRADGSCIPPAVRAELARYRPTRAAREAAVADGHPDVLGVPCGWCHAREGEPCRQRRLDLGGTARGNAVRSTPHPSRVDLAAARTKQRQAA</sequence>
<accession>A0ABW7AYX3</accession>
<reference evidence="3 4" key="1">
    <citation type="submission" date="2024-10" db="EMBL/GenBank/DDBJ databases">
        <title>The Natural Products Discovery Center: Release of the First 8490 Sequenced Strains for Exploring Actinobacteria Biosynthetic Diversity.</title>
        <authorList>
            <person name="Kalkreuter E."/>
            <person name="Kautsar S.A."/>
            <person name="Yang D."/>
            <person name="Bader C.D."/>
            <person name="Teijaro C.N."/>
            <person name="Fluegel L."/>
            <person name="Davis C.M."/>
            <person name="Simpson J.R."/>
            <person name="Lauterbach L."/>
            <person name="Steele A.D."/>
            <person name="Gui C."/>
            <person name="Meng S."/>
            <person name="Li G."/>
            <person name="Viehrig K."/>
            <person name="Ye F."/>
            <person name="Su P."/>
            <person name="Kiefer A.F."/>
            <person name="Nichols A."/>
            <person name="Cepeda A.J."/>
            <person name="Yan W."/>
            <person name="Fan B."/>
            <person name="Jiang Y."/>
            <person name="Adhikari A."/>
            <person name="Zheng C.-J."/>
            <person name="Schuster L."/>
            <person name="Cowan T.M."/>
            <person name="Smanski M.J."/>
            <person name="Chevrette M.G."/>
            <person name="De Carvalho L.P.S."/>
            <person name="Shen B."/>
        </authorList>
    </citation>
    <scope>NUCLEOTIDE SEQUENCE [LARGE SCALE GENOMIC DNA]</scope>
    <source>
        <strain evidence="3 4">NPDC048320</strain>
    </source>
</reference>
<evidence type="ECO:0000313" key="4">
    <source>
        <dbReference type="Proteomes" id="UP001604267"/>
    </source>
</evidence>
<dbReference type="EMBL" id="JBICYV010000003">
    <property type="protein sequence ID" value="MFG3010089.1"/>
    <property type="molecule type" value="Genomic_DNA"/>
</dbReference>
<feature type="domain" description="DNA-binding phage zinc finger" evidence="2">
    <location>
        <begin position="151"/>
        <end position="228"/>
    </location>
</feature>
<dbReference type="InterPro" id="IPR056911">
    <property type="entry name" value="Phage_Znf_bind_put"/>
</dbReference>
<protein>
    <recommendedName>
        <fullName evidence="2">DNA-binding phage zinc finger domain-containing protein</fullName>
    </recommendedName>
</protein>
<proteinExistence type="predicted"/>
<evidence type="ECO:0000313" key="3">
    <source>
        <dbReference type="EMBL" id="MFG3010089.1"/>
    </source>
</evidence>
<dbReference type="Pfam" id="PF24623">
    <property type="entry name" value="Phage_zn_bind_8"/>
    <property type="match status" value="1"/>
</dbReference>
<organism evidence="3 4">
    <name type="scientific">Streptomyces cinerochromogenes</name>
    <dbReference type="NCBI Taxonomy" id="66422"/>
    <lineage>
        <taxon>Bacteria</taxon>
        <taxon>Bacillati</taxon>
        <taxon>Actinomycetota</taxon>
        <taxon>Actinomycetes</taxon>
        <taxon>Kitasatosporales</taxon>
        <taxon>Streptomycetaceae</taxon>
        <taxon>Streptomyces</taxon>
    </lineage>
</organism>
<keyword evidence="4" id="KW-1185">Reference proteome</keyword>
<name>A0ABW7AYX3_9ACTN</name>
<evidence type="ECO:0000256" key="1">
    <source>
        <dbReference type="SAM" id="MobiDB-lite"/>
    </source>
</evidence>
<dbReference type="Proteomes" id="UP001604267">
    <property type="component" value="Unassembled WGS sequence"/>
</dbReference>
<gene>
    <name evidence="3" type="ORF">ACGFZB_06470</name>
</gene>
<evidence type="ECO:0000259" key="2">
    <source>
        <dbReference type="Pfam" id="PF24623"/>
    </source>
</evidence>
<comment type="caution">
    <text evidence="3">The sequence shown here is derived from an EMBL/GenBank/DDBJ whole genome shotgun (WGS) entry which is preliminary data.</text>
</comment>
<dbReference type="RefSeq" id="WP_392816120.1">
    <property type="nucleotide sequence ID" value="NZ_JBICYV010000003.1"/>
</dbReference>
<feature type="region of interest" description="Disordered" evidence="1">
    <location>
        <begin position="202"/>
        <end position="229"/>
    </location>
</feature>